<evidence type="ECO:0000313" key="3">
    <source>
        <dbReference type="EMBL" id="MTD33016.1"/>
    </source>
</evidence>
<sequence>MDLQPFTPAEIRVLGALVEKQALTPDIYPLTLNALVSACNQLTSREPVMQLTDVEICTALDVLMARKLVAERQFTGSRVAKYEHRLNYEWNIDGARLATLALLLLRGPQTAAEIRSRAGRLYSFSDLAEVDTALNALADKYPPLVVKLARQPGAREARWASLLAGEICEAQPEENESGETELASRVTALEAEVAELKAQVMALMTRQESGSVYRHIA</sequence>
<keyword evidence="4" id="KW-1185">Reference proteome</keyword>
<proteinExistence type="inferred from homology"/>
<dbReference type="PANTHER" id="PTHR38768:SF1">
    <property type="entry name" value="UPF0502 PROTEIN YCEH"/>
    <property type="match status" value="1"/>
</dbReference>
<protein>
    <submittedName>
        <fullName evidence="3">DUF480 domain-containing protein</fullName>
    </submittedName>
</protein>
<gene>
    <name evidence="3" type="ORF">GKE73_06825</name>
</gene>
<accession>A0A844G9C3</accession>
<dbReference type="EMBL" id="WLYX01000001">
    <property type="protein sequence ID" value="MTD33016.1"/>
    <property type="molecule type" value="Genomic_DNA"/>
</dbReference>
<name>A0A844G9C3_9NEIS</name>
<dbReference type="SUPFAM" id="SSF46785">
    <property type="entry name" value="Winged helix' DNA-binding domain"/>
    <property type="match status" value="2"/>
</dbReference>
<dbReference type="Pfam" id="PF04337">
    <property type="entry name" value="DUF480"/>
    <property type="match status" value="1"/>
</dbReference>
<evidence type="ECO:0000256" key="2">
    <source>
        <dbReference type="SAM" id="Coils"/>
    </source>
</evidence>
<dbReference type="Gene3D" id="1.10.10.10">
    <property type="entry name" value="Winged helix-like DNA-binding domain superfamily/Winged helix DNA-binding domain"/>
    <property type="match status" value="2"/>
</dbReference>
<dbReference type="Proteomes" id="UP000446658">
    <property type="component" value="Unassembled WGS sequence"/>
</dbReference>
<organism evidence="3 4">
    <name type="scientific">Paludibacterium denitrificans</name>
    <dbReference type="NCBI Taxonomy" id="2675226"/>
    <lineage>
        <taxon>Bacteria</taxon>
        <taxon>Pseudomonadati</taxon>
        <taxon>Pseudomonadota</taxon>
        <taxon>Betaproteobacteria</taxon>
        <taxon>Neisseriales</taxon>
        <taxon>Chromobacteriaceae</taxon>
        <taxon>Paludibacterium</taxon>
    </lineage>
</organism>
<dbReference type="AlphaFoldDB" id="A0A844G9C3"/>
<keyword evidence="2" id="KW-0175">Coiled coil</keyword>
<comment type="caution">
    <text evidence="3">The sequence shown here is derived from an EMBL/GenBank/DDBJ whole genome shotgun (WGS) entry which is preliminary data.</text>
</comment>
<comment type="similarity">
    <text evidence="1">Belongs to the UPF0502 family.</text>
</comment>
<dbReference type="InterPro" id="IPR007432">
    <property type="entry name" value="DUF480"/>
</dbReference>
<evidence type="ECO:0000256" key="1">
    <source>
        <dbReference type="HAMAP-Rule" id="MF_01584"/>
    </source>
</evidence>
<feature type="coiled-coil region" evidence="2">
    <location>
        <begin position="179"/>
        <end position="206"/>
    </location>
</feature>
<dbReference type="RefSeq" id="WP_230369699.1">
    <property type="nucleotide sequence ID" value="NZ_WLYX01000001.1"/>
</dbReference>
<evidence type="ECO:0000313" key="4">
    <source>
        <dbReference type="Proteomes" id="UP000446658"/>
    </source>
</evidence>
<reference evidence="3 4" key="1">
    <citation type="submission" date="2019-11" db="EMBL/GenBank/DDBJ databases">
        <title>Draft genome sequence of Paludibacterium sp. dN18-1.</title>
        <authorList>
            <person name="Im W.-T."/>
        </authorList>
    </citation>
    <scope>NUCLEOTIDE SEQUENCE [LARGE SCALE GENOMIC DNA]</scope>
    <source>
        <strain evidence="4">dN 18-1</strain>
    </source>
</reference>
<dbReference type="PANTHER" id="PTHR38768">
    <property type="entry name" value="UPF0502 PROTEIN YCEH"/>
    <property type="match status" value="1"/>
</dbReference>
<dbReference type="InterPro" id="IPR036390">
    <property type="entry name" value="WH_DNA-bd_sf"/>
</dbReference>
<dbReference type="HAMAP" id="MF_01584">
    <property type="entry name" value="UPF0502"/>
    <property type="match status" value="1"/>
</dbReference>
<dbReference type="InterPro" id="IPR036388">
    <property type="entry name" value="WH-like_DNA-bd_sf"/>
</dbReference>